<keyword evidence="1" id="KW-0812">Transmembrane</keyword>
<dbReference type="CDD" id="cd06257">
    <property type="entry name" value="DnaJ"/>
    <property type="match status" value="1"/>
</dbReference>
<dbReference type="OrthoDB" id="445556at2759"/>
<dbReference type="SUPFAM" id="SSF46565">
    <property type="entry name" value="Chaperone J-domain"/>
    <property type="match status" value="1"/>
</dbReference>
<dbReference type="PROSITE" id="PS50076">
    <property type="entry name" value="DNAJ_2"/>
    <property type="match status" value="1"/>
</dbReference>
<organism evidence="3 4">
    <name type="scientific">Symbiodinium microadriaticum</name>
    <name type="common">Dinoflagellate</name>
    <name type="synonym">Zooxanthella microadriatica</name>
    <dbReference type="NCBI Taxonomy" id="2951"/>
    <lineage>
        <taxon>Eukaryota</taxon>
        <taxon>Sar</taxon>
        <taxon>Alveolata</taxon>
        <taxon>Dinophyceae</taxon>
        <taxon>Suessiales</taxon>
        <taxon>Symbiodiniaceae</taxon>
        <taxon>Symbiodinium</taxon>
    </lineage>
</organism>
<evidence type="ECO:0000259" key="2">
    <source>
        <dbReference type="PROSITE" id="PS50076"/>
    </source>
</evidence>
<keyword evidence="1" id="KW-0472">Membrane</keyword>
<accession>A0A1Q9DV52</accession>
<feature type="transmembrane region" description="Helical" evidence="1">
    <location>
        <begin position="246"/>
        <end position="270"/>
    </location>
</feature>
<dbReference type="InterPro" id="IPR036869">
    <property type="entry name" value="J_dom_sf"/>
</dbReference>
<feature type="domain" description="J" evidence="2">
    <location>
        <begin position="118"/>
        <end position="176"/>
    </location>
</feature>
<name>A0A1Q9DV52_SYMMI</name>
<dbReference type="Pfam" id="PF00226">
    <property type="entry name" value="DnaJ"/>
    <property type="match status" value="1"/>
</dbReference>
<evidence type="ECO:0000256" key="1">
    <source>
        <dbReference type="SAM" id="Phobius"/>
    </source>
</evidence>
<dbReference type="Proteomes" id="UP000186817">
    <property type="component" value="Unassembled WGS sequence"/>
</dbReference>
<reference evidence="3 4" key="1">
    <citation type="submission" date="2016-02" db="EMBL/GenBank/DDBJ databases">
        <title>Genome analysis of coral dinoflagellate symbionts highlights evolutionary adaptations to a symbiotic lifestyle.</title>
        <authorList>
            <person name="Aranda M."/>
            <person name="Li Y."/>
            <person name="Liew Y.J."/>
            <person name="Baumgarten S."/>
            <person name="Simakov O."/>
            <person name="Wilson M."/>
            <person name="Piel J."/>
            <person name="Ashoor H."/>
            <person name="Bougouffa S."/>
            <person name="Bajic V.B."/>
            <person name="Ryu T."/>
            <person name="Ravasi T."/>
            <person name="Bayer T."/>
            <person name="Micklem G."/>
            <person name="Kim H."/>
            <person name="Bhak J."/>
            <person name="Lajeunesse T.C."/>
            <person name="Voolstra C.R."/>
        </authorList>
    </citation>
    <scope>NUCLEOTIDE SEQUENCE [LARGE SCALE GENOMIC DNA]</scope>
    <source>
        <strain evidence="3 4">CCMP2467</strain>
    </source>
</reference>
<dbReference type="EMBL" id="LSRX01000375">
    <property type="protein sequence ID" value="OLP99063.1"/>
    <property type="molecule type" value="Genomic_DNA"/>
</dbReference>
<keyword evidence="4" id="KW-1185">Reference proteome</keyword>
<dbReference type="AlphaFoldDB" id="A0A1Q9DV52"/>
<proteinExistence type="predicted"/>
<dbReference type="SMART" id="SM00271">
    <property type="entry name" value="DnaJ"/>
    <property type="match status" value="1"/>
</dbReference>
<feature type="transmembrane region" description="Helical" evidence="1">
    <location>
        <begin position="80"/>
        <end position="97"/>
    </location>
</feature>
<sequence>MLTLLCGPGVSETAAPAAMPNSPIKNFGSYPHFPSATGMASVDALVEPIFPSQLSSSSLRAPGLVPIERWHPVPSAPLSSASRLALFLLPVAAWRVIRARRTRGVVRRATAQTTSGTEIWALLGLKGTASKAEIKRQFKKFVRQNHPDVKGDRSPAAIERWQAITEAYRSIMKTSDDLFWVESWVARVRQIEMAKLQNADRIRAERMARRAAKAGLTQAEFEVAQEQAAEVAKEEAQSQAQDRNQLVLNIVSVVLPLFLVFLLVSVISIFDRAPDRPLPLPFLRAGPHLVDPAGSHEDPGLFRRARASSVLISAARSSEWLNRASSGDHCAAFAVPHPSPRWVVFSMPGHLGLL</sequence>
<evidence type="ECO:0000313" key="4">
    <source>
        <dbReference type="Proteomes" id="UP000186817"/>
    </source>
</evidence>
<protein>
    <submittedName>
        <fullName evidence="3">DnaJ-like protein 1</fullName>
    </submittedName>
</protein>
<evidence type="ECO:0000313" key="3">
    <source>
        <dbReference type="EMBL" id="OLP99063.1"/>
    </source>
</evidence>
<comment type="caution">
    <text evidence="3">The sequence shown here is derived from an EMBL/GenBank/DDBJ whole genome shotgun (WGS) entry which is preliminary data.</text>
</comment>
<dbReference type="Gene3D" id="1.10.287.110">
    <property type="entry name" value="DnaJ domain"/>
    <property type="match status" value="1"/>
</dbReference>
<keyword evidence="1" id="KW-1133">Transmembrane helix</keyword>
<gene>
    <name evidence="3" type="primary">DJP1</name>
    <name evidence="3" type="ORF">AK812_SmicGene18410</name>
</gene>
<dbReference type="InterPro" id="IPR001623">
    <property type="entry name" value="DnaJ_domain"/>
</dbReference>